<dbReference type="InterPro" id="IPR004027">
    <property type="entry name" value="SEC_C_motif"/>
</dbReference>
<comment type="caution">
    <text evidence="1">The sequence shown here is derived from an EMBL/GenBank/DDBJ whole genome shotgun (WGS) entry which is preliminary data.</text>
</comment>
<dbReference type="Proteomes" id="UP000261174">
    <property type="component" value="Unassembled WGS sequence"/>
</dbReference>
<dbReference type="SUPFAM" id="SSF103642">
    <property type="entry name" value="Sec-C motif"/>
    <property type="match status" value="1"/>
</dbReference>
<dbReference type="EMBL" id="QTJV01000009">
    <property type="protein sequence ID" value="RFM32429.1"/>
    <property type="molecule type" value="Genomic_DNA"/>
</dbReference>
<dbReference type="Pfam" id="PF02810">
    <property type="entry name" value="SEC-C"/>
    <property type="match status" value="1"/>
</dbReference>
<evidence type="ECO:0000313" key="2">
    <source>
        <dbReference type="Proteomes" id="UP000261174"/>
    </source>
</evidence>
<accession>A0A3E1NWY0</accession>
<name>A0A3E1NWY0_9BACT</name>
<evidence type="ECO:0000313" key="1">
    <source>
        <dbReference type="EMBL" id="RFM32429.1"/>
    </source>
</evidence>
<organism evidence="1 2">
    <name type="scientific">Chitinophaga silvisoli</name>
    <dbReference type="NCBI Taxonomy" id="2291814"/>
    <lineage>
        <taxon>Bacteria</taxon>
        <taxon>Pseudomonadati</taxon>
        <taxon>Bacteroidota</taxon>
        <taxon>Chitinophagia</taxon>
        <taxon>Chitinophagales</taxon>
        <taxon>Chitinophagaceae</taxon>
        <taxon>Chitinophaga</taxon>
    </lineage>
</organism>
<proteinExistence type="predicted"/>
<reference evidence="1 2" key="1">
    <citation type="submission" date="2018-08" db="EMBL/GenBank/DDBJ databases">
        <title>Chitinophaga sp. K20C18050901, a novel bacterium isolated from forest soil.</title>
        <authorList>
            <person name="Wang C."/>
        </authorList>
    </citation>
    <scope>NUCLEOTIDE SEQUENCE [LARGE SCALE GENOMIC DNA]</scope>
    <source>
        <strain evidence="1 2">K20C18050901</strain>
    </source>
</reference>
<gene>
    <name evidence="1" type="ORF">DXN04_22345</name>
</gene>
<evidence type="ECO:0008006" key="3">
    <source>
        <dbReference type="Google" id="ProtNLM"/>
    </source>
</evidence>
<dbReference type="OrthoDB" id="21421at2"/>
<protein>
    <recommendedName>
        <fullName evidence="3">SEC-C domain-containing protein</fullName>
    </recommendedName>
</protein>
<sequence length="64" mass="7585">MLVITLFCDPIAQYTNLFYKMLKSRSPLRTGKCFCESGLKYRHCHRSAYQQLNQLPKEELLKDD</sequence>
<dbReference type="AlphaFoldDB" id="A0A3E1NWY0"/>
<keyword evidence="2" id="KW-1185">Reference proteome</keyword>